<feature type="signal peptide" evidence="2">
    <location>
        <begin position="1"/>
        <end position="33"/>
    </location>
</feature>
<reference evidence="3" key="1">
    <citation type="submission" date="2018-01" db="EMBL/GenBank/DDBJ databases">
        <title>An insight into the sialome of Amazonian anophelines.</title>
        <authorList>
            <person name="Ribeiro J.M."/>
            <person name="Scarpassa V."/>
            <person name="Calvo E."/>
        </authorList>
    </citation>
    <scope>NUCLEOTIDE SEQUENCE</scope>
</reference>
<evidence type="ECO:0000256" key="2">
    <source>
        <dbReference type="SAM" id="SignalP"/>
    </source>
</evidence>
<feature type="compositionally biased region" description="Polar residues" evidence="1">
    <location>
        <begin position="64"/>
        <end position="74"/>
    </location>
</feature>
<dbReference type="EMBL" id="GGFL01013996">
    <property type="protein sequence ID" value="MBW78174.1"/>
    <property type="molecule type" value="Transcribed_RNA"/>
</dbReference>
<feature type="chain" id="PRO_5014837663" evidence="2">
    <location>
        <begin position="34"/>
        <end position="81"/>
    </location>
</feature>
<accession>A0A2M4DKU9</accession>
<sequence length="81" mass="9211">MARFSVFCLSHLCFLSFLSLFLLFYHFLSVSPADDTAEMNYQRTVNRRKTDLMPTIPSPRDSSRSSLGTHTPRTPGSILLL</sequence>
<dbReference type="AlphaFoldDB" id="A0A2M4DKU9"/>
<feature type="region of interest" description="Disordered" evidence="1">
    <location>
        <begin position="48"/>
        <end position="81"/>
    </location>
</feature>
<proteinExistence type="predicted"/>
<evidence type="ECO:0000256" key="1">
    <source>
        <dbReference type="SAM" id="MobiDB-lite"/>
    </source>
</evidence>
<keyword evidence="2" id="KW-0732">Signal</keyword>
<evidence type="ECO:0000313" key="3">
    <source>
        <dbReference type="EMBL" id="MBW78174.1"/>
    </source>
</evidence>
<organism evidence="3">
    <name type="scientific">Anopheles darlingi</name>
    <name type="common">Mosquito</name>
    <dbReference type="NCBI Taxonomy" id="43151"/>
    <lineage>
        <taxon>Eukaryota</taxon>
        <taxon>Metazoa</taxon>
        <taxon>Ecdysozoa</taxon>
        <taxon>Arthropoda</taxon>
        <taxon>Hexapoda</taxon>
        <taxon>Insecta</taxon>
        <taxon>Pterygota</taxon>
        <taxon>Neoptera</taxon>
        <taxon>Endopterygota</taxon>
        <taxon>Diptera</taxon>
        <taxon>Nematocera</taxon>
        <taxon>Culicoidea</taxon>
        <taxon>Culicidae</taxon>
        <taxon>Anophelinae</taxon>
        <taxon>Anopheles</taxon>
    </lineage>
</organism>
<name>A0A2M4DKU9_ANODA</name>
<protein>
    <submittedName>
        <fullName evidence="3">Putative secreted protein</fullName>
    </submittedName>
</protein>